<evidence type="ECO:0000313" key="2">
    <source>
        <dbReference type="Proteomes" id="UP001215598"/>
    </source>
</evidence>
<dbReference type="AlphaFoldDB" id="A0AAD7N3I2"/>
<comment type="caution">
    <text evidence="1">The sequence shown here is derived from an EMBL/GenBank/DDBJ whole genome shotgun (WGS) entry which is preliminary data.</text>
</comment>
<organism evidence="1 2">
    <name type="scientific">Mycena metata</name>
    <dbReference type="NCBI Taxonomy" id="1033252"/>
    <lineage>
        <taxon>Eukaryota</taxon>
        <taxon>Fungi</taxon>
        <taxon>Dikarya</taxon>
        <taxon>Basidiomycota</taxon>
        <taxon>Agaricomycotina</taxon>
        <taxon>Agaricomycetes</taxon>
        <taxon>Agaricomycetidae</taxon>
        <taxon>Agaricales</taxon>
        <taxon>Marasmiineae</taxon>
        <taxon>Mycenaceae</taxon>
        <taxon>Mycena</taxon>
    </lineage>
</organism>
<keyword evidence="2" id="KW-1185">Reference proteome</keyword>
<reference evidence="1" key="1">
    <citation type="submission" date="2023-03" db="EMBL/GenBank/DDBJ databases">
        <title>Massive genome expansion in bonnet fungi (Mycena s.s.) driven by repeated elements and novel gene families across ecological guilds.</title>
        <authorList>
            <consortium name="Lawrence Berkeley National Laboratory"/>
            <person name="Harder C.B."/>
            <person name="Miyauchi S."/>
            <person name="Viragh M."/>
            <person name="Kuo A."/>
            <person name="Thoen E."/>
            <person name="Andreopoulos B."/>
            <person name="Lu D."/>
            <person name="Skrede I."/>
            <person name="Drula E."/>
            <person name="Henrissat B."/>
            <person name="Morin E."/>
            <person name="Kohler A."/>
            <person name="Barry K."/>
            <person name="LaButti K."/>
            <person name="Morin E."/>
            <person name="Salamov A."/>
            <person name="Lipzen A."/>
            <person name="Mereny Z."/>
            <person name="Hegedus B."/>
            <person name="Baldrian P."/>
            <person name="Stursova M."/>
            <person name="Weitz H."/>
            <person name="Taylor A."/>
            <person name="Grigoriev I.V."/>
            <person name="Nagy L.G."/>
            <person name="Martin F."/>
            <person name="Kauserud H."/>
        </authorList>
    </citation>
    <scope>NUCLEOTIDE SEQUENCE</scope>
    <source>
        <strain evidence="1">CBHHK182m</strain>
    </source>
</reference>
<gene>
    <name evidence="1" type="ORF">B0H16DRAFT_1728038</name>
</gene>
<dbReference type="EMBL" id="JARKIB010000093">
    <property type="protein sequence ID" value="KAJ7742879.1"/>
    <property type="molecule type" value="Genomic_DNA"/>
</dbReference>
<protein>
    <submittedName>
        <fullName evidence="1">Uncharacterized protein</fullName>
    </submittedName>
</protein>
<accession>A0AAD7N3I2</accession>
<proteinExistence type="predicted"/>
<evidence type="ECO:0000313" key="1">
    <source>
        <dbReference type="EMBL" id="KAJ7742879.1"/>
    </source>
</evidence>
<name>A0AAD7N3I2_9AGAR</name>
<sequence length="104" mass="11584">MTIANDFISIPAVTTVAINQDCEEFQSHYNFEVKNKDGVELIDLFNGMDKAAHRRIENARDYDFYGPGKTATSAQLLGHFVHYDGLDSLVRKGLRLSAGLFCLG</sequence>
<dbReference type="Proteomes" id="UP001215598">
    <property type="component" value="Unassembled WGS sequence"/>
</dbReference>